<dbReference type="InterPro" id="IPR036280">
    <property type="entry name" value="Multihaem_cyt_sf"/>
</dbReference>
<comment type="caution">
    <text evidence="9">The sequence shown here is derived from an EMBL/GenBank/DDBJ whole genome shotgun (WGS) entry which is preliminary data.</text>
</comment>
<evidence type="ECO:0000256" key="2">
    <source>
        <dbReference type="ARBA" id="ARBA00022617"/>
    </source>
</evidence>
<evidence type="ECO:0000256" key="3">
    <source>
        <dbReference type="ARBA" id="ARBA00022723"/>
    </source>
</evidence>
<gene>
    <name evidence="9" type="ORF">TH606_04950</name>
</gene>
<dbReference type="RefSeq" id="WP_068541813.1">
    <property type="nucleotide sequence ID" value="NZ_LSFI01000019.1"/>
</dbReference>
<dbReference type="STRING" id="1795632.TH606_04950"/>
<feature type="binding site" description="axial binding residue" evidence="6">
    <location>
        <position position="125"/>
    </location>
    <ligand>
        <name>heme c</name>
        <dbReference type="ChEBI" id="CHEBI:61717"/>
        <label>1</label>
    </ligand>
    <ligandPart>
        <name>Fe</name>
        <dbReference type="ChEBI" id="CHEBI:18248"/>
    </ligandPart>
</feature>
<evidence type="ECO:0000256" key="1">
    <source>
        <dbReference type="ARBA" id="ARBA00022448"/>
    </source>
</evidence>
<keyword evidence="5 6" id="KW-0408">Iron</keyword>
<dbReference type="GO" id="GO:0009055">
    <property type="term" value="F:electron transfer activity"/>
    <property type="evidence" value="ECO:0007669"/>
    <property type="project" value="InterPro"/>
</dbReference>
<dbReference type="CDD" id="cd08168">
    <property type="entry name" value="Cytochrom_C3"/>
    <property type="match status" value="1"/>
</dbReference>
<feature type="binding site" description="axial binding residue" evidence="6">
    <location>
        <position position="56"/>
    </location>
    <ligand>
        <name>heme c</name>
        <dbReference type="ChEBI" id="CHEBI:61717"/>
        <label>1</label>
    </ligand>
    <ligandPart>
        <name>Fe</name>
        <dbReference type="ChEBI" id="CHEBI:18248"/>
    </ligandPart>
</feature>
<dbReference type="OrthoDB" id="5418612at2"/>
<feature type="signal peptide" evidence="7">
    <location>
        <begin position="1"/>
        <end position="22"/>
    </location>
</feature>
<evidence type="ECO:0000256" key="5">
    <source>
        <dbReference type="ARBA" id="ARBA00023004"/>
    </source>
</evidence>
<evidence type="ECO:0000256" key="4">
    <source>
        <dbReference type="ARBA" id="ARBA00022982"/>
    </source>
</evidence>
<keyword evidence="10" id="KW-1185">Reference proteome</keyword>
<dbReference type="Proteomes" id="UP000076964">
    <property type="component" value="Unassembled WGS sequence"/>
</dbReference>
<accession>A0A177E8P7</accession>
<dbReference type="EMBL" id="LSFI01000019">
    <property type="protein sequence ID" value="OAG27790.1"/>
    <property type="molecule type" value="Genomic_DNA"/>
</dbReference>
<reference evidence="9 10" key="1">
    <citation type="submission" date="2016-02" db="EMBL/GenBank/DDBJ databases">
        <title>Draft genome sequence of Thermodesulfatator sp. S606.</title>
        <authorList>
            <person name="Lai Q."/>
            <person name="Cao J."/>
            <person name="Dupont S."/>
            <person name="Shao Z."/>
            <person name="Jebbar M."/>
            <person name="Alain K."/>
        </authorList>
    </citation>
    <scope>NUCLEOTIDE SEQUENCE [LARGE SCALE GENOMIC DNA]</scope>
    <source>
        <strain evidence="9 10">S606</strain>
    </source>
</reference>
<dbReference type="PRINTS" id="PR00609">
    <property type="entry name" value="CYTOCHROMEC3"/>
</dbReference>
<feature type="binding site" description="covalent" evidence="6">
    <location>
        <position position="67"/>
    </location>
    <ligand>
        <name>heme c</name>
        <dbReference type="ChEBI" id="CHEBI:61717"/>
        <label>1</label>
    </ligand>
</feature>
<protein>
    <recommendedName>
        <fullName evidence="8">Class III cytochrome C domain-containing protein</fullName>
    </recommendedName>
</protein>
<feature type="binding site" description="axial binding residue" evidence="6">
    <location>
        <position position="143"/>
    </location>
    <ligand>
        <name>heme c</name>
        <dbReference type="ChEBI" id="CHEBI:61717"/>
        <label>1</label>
    </ligand>
    <ligandPart>
        <name>Fe</name>
        <dbReference type="ChEBI" id="CHEBI:18248"/>
    </ligandPart>
</feature>
<organism evidence="9 10">
    <name type="scientific">Thermodesulfatator autotrophicus</name>
    <dbReference type="NCBI Taxonomy" id="1795632"/>
    <lineage>
        <taxon>Bacteria</taxon>
        <taxon>Pseudomonadati</taxon>
        <taxon>Thermodesulfobacteriota</taxon>
        <taxon>Thermodesulfobacteria</taxon>
        <taxon>Thermodesulfobacteriales</taxon>
        <taxon>Thermodesulfatatoraceae</taxon>
        <taxon>Thermodesulfatator</taxon>
    </lineage>
</organism>
<feature type="binding site" description="axial binding residue" evidence="6">
    <location>
        <position position="126"/>
    </location>
    <ligand>
        <name>heme c</name>
        <dbReference type="ChEBI" id="CHEBI:61717"/>
        <label>1</label>
    </ligand>
    <ligandPart>
        <name>Fe</name>
        <dbReference type="ChEBI" id="CHEBI:18248"/>
    </ligandPart>
</feature>
<feature type="binding site" description="axial binding residue" evidence="6">
    <location>
        <position position="144"/>
    </location>
    <ligand>
        <name>heme c</name>
        <dbReference type="ChEBI" id="CHEBI:61717"/>
        <label>1</label>
    </ligand>
    <ligandPart>
        <name>Fe</name>
        <dbReference type="ChEBI" id="CHEBI:18248"/>
    </ligandPart>
</feature>
<evidence type="ECO:0000256" key="7">
    <source>
        <dbReference type="SAM" id="SignalP"/>
    </source>
</evidence>
<keyword evidence="7" id="KW-0732">Signal</keyword>
<feature type="binding site" description="axial binding residue" evidence="6">
    <location>
        <position position="68"/>
    </location>
    <ligand>
        <name>heme c</name>
        <dbReference type="ChEBI" id="CHEBI:61717"/>
        <label>1</label>
    </ligand>
    <ligandPart>
        <name>Fe</name>
        <dbReference type="ChEBI" id="CHEBI:18248"/>
    </ligandPart>
</feature>
<dbReference type="AlphaFoldDB" id="A0A177E8P7"/>
<keyword evidence="2 6" id="KW-0349">Heme</keyword>
<name>A0A177E8P7_9BACT</name>
<feature type="domain" description="Class III cytochrome C" evidence="8">
    <location>
        <begin position="41"/>
        <end position="144"/>
    </location>
</feature>
<dbReference type="Pfam" id="PF02085">
    <property type="entry name" value="Cytochrom_CIII"/>
    <property type="match status" value="1"/>
</dbReference>
<keyword evidence="3 6" id="KW-0479">Metal-binding</keyword>
<feature type="binding site" description="axial binding residue" evidence="6">
    <location>
        <position position="69"/>
    </location>
    <ligand>
        <name>heme c</name>
        <dbReference type="ChEBI" id="CHEBI:61717"/>
        <label>2</label>
    </ligand>
    <ligandPart>
        <name>Fe</name>
        <dbReference type="ChEBI" id="CHEBI:18248"/>
    </ligandPart>
</feature>
<dbReference type="Gene3D" id="3.90.10.10">
    <property type="entry name" value="Cytochrome C3"/>
    <property type="match status" value="1"/>
</dbReference>
<keyword evidence="4" id="KW-0249">Electron transport</keyword>
<dbReference type="SUPFAM" id="SSF48695">
    <property type="entry name" value="Multiheme cytochromes"/>
    <property type="match status" value="1"/>
</dbReference>
<feature type="binding site" description="axial binding residue" evidence="6">
    <location>
        <position position="140"/>
    </location>
    <ligand>
        <name>heme c</name>
        <dbReference type="ChEBI" id="CHEBI:61717"/>
        <label>1</label>
    </ligand>
    <ligandPart>
        <name>Fe</name>
        <dbReference type="ChEBI" id="CHEBI:18248"/>
    </ligandPart>
</feature>
<comment type="cofactor">
    <cofactor evidence="6">
        <name>heme c</name>
        <dbReference type="ChEBI" id="CHEBI:61717"/>
    </cofactor>
    <text evidence="6">Binds 4 heme c groups covalently per monomer.</text>
</comment>
<sequence length="158" mass="17656">MRKIVLVLAGLLLATGSMNALAEKETNSDVTKELVVPLVKEYKVKMGKASFPHAKHFMDAGYSCGTCHHEKKVKVNGKMQAIPLTTEKAKAMMAEGKNPFQCKSCHGDLNRKQYKKLFHKNCLSCHKALKREGKAVPTKCKECHVKPKKKRKTMLEGC</sequence>
<proteinExistence type="predicted"/>
<evidence type="ECO:0000313" key="9">
    <source>
        <dbReference type="EMBL" id="OAG27790.1"/>
    </source>
</evidence>
<dbReference type="GO" id="GO:0046872">
    <property type="term" value="F:metal ion binding"/>
    <property type="evidence" value="ECO:0007669"/>
    <property type="project" value="UniProtKB-KW"/>
</dbReference>
<dbReference type="GO" id="GO:0020037">
    <property type="term" value="F:heme binding"/>
    <property type="evidence" value="ECO:0007669"/>
    <property type="project" value="InterPro"/>
</dbReference>
<feature type="binding site" description="covalent" evidence="6">
    <location>
        <position position="64"/>
    </location>
    <ligand>
        <name>heme c</name>
        <dbReference type="ChEBI" id="CHEBI:61717"/>
        <label>1</label>
    </ligand>
</feature>
<evidence type="ECO:0000313" key="10">
    <source>
        <dbReference type="Proteomes" id="UP000076964"/>
    </source>
</evidence>
<feature type="chain" id="PRO_5008060243" description="Class III cytochrome C domain-containing protein" evidence="7">
    <location>
        <begin position="23"/>
        <end position="158"/>
    </location>
</feature>
<keyword evidence="1" id="KW-0813">Transport</keyword>
<feature type="binding site" description="axial binding residue" evidence="6">
    <location>
        <position position="53"/>
    </location>
    <ligand>
        <name>heme c</name>
        <dbReference type="ChEBI" id="CHEBI:61717"/>
        <label>1</label>
    </ligand>
    <ligandPart>
        <name>Fe</name>
        <dbReference type="ChEBI" id="CHEBI:18248"/>
    </ligandPart>
</feature>
<evidence type="ECO:0000256" key="6">
    <source>
        <dbReference type="PIRSR" id="PIRSR602322-1"/>
    </source>
</evidence>
<dbReference type="InterPro" id="IPR020942">
    <property type="entry name" value="Cyt_c_III_dom"/>
</dbReference>
<feature type="binding site" description="axial binding residue" evidence="6">
    <location>
        <position position="122"/>
    </location>
    <ligand>
        <name>heme c</name>
        <dbReference type="ChEBI" id="CHEBI:61717"/>
        <label>1</label>
    </ligand>
    <ligandPart>
        <name>Fe</name>
        <dbReference type="ChEBI" id="CHEBI:18248"/>
    </ligandPart>
</feature>
<evidence type="ECO:0000259" key="8">
    <source>
        <dbReference type="Pfam" id="PF02085"/>
    </source>
</evidence>
<dbReference type="InterPro" id="IPR002322">
    <property type="entry name" value="Cyt_c_III"/>
</dbReference>